<evidence type="ECO:0000256" key="6">
    <source>
        <dbReference type="ARBA" id="ARBA00022816"/>
    </source>
</evidence>
<dbReference type="InterPro" id="IPR036903">
    <property type="entry name" value="Nup98_auto-Pept-S59_dom_sf"/>
</dbReference>
<dbReference type="PROSITE" id="PS51434">
    <property type="entry name" value="NUP_C"/>
    <property type="match status" value="1"/>
</dbReference>
<keyword evidence="5" id="KW-0813">Transport</keyword>
<dbReference type="FunFam" id="1.10.10.2360:FF:000001">
    <property type="entry name" value="Nuclear pore complex protein Nup98-Nup96"/>
    <property type="match status" value="1"/>
</dbReference>
<organism evidence="13 14">
    <name type="scientific">Eptatretus burgeri</name>
    <name type="common">Inshore hagfish</name>
    <dbReference type="NCBI Taxonomy" id="7764"/>
    <lineage>
        <taxon>Eukaryota</taxon>
        <taxon>Metazoa</taxon>
        <taxon>Chordata</taxon>
        <taxon>Craniata</taxon>
        <taxon>Vertebrata</taxon>
        <taxon>Cyclostomata</taxon>
        <taxon>Myxini</taxon>
        <taxon>Myxiniformes</taxon>
        <taxon>Myxinidae</taxon>
        <taxon>Eptatretinae</taxon>
        <taxon>Eptatretus</taxon>
    </lineage>
</organism>
<dbReference type="PANTHER" id="PTHR23198">
    <property type="entry name" value="NUCLEOPORIN"/>
    <property type="match status" value="1"/>
</dbReference>
<evidence type="ECO:0000256" key="5">
    <source>
        <dbReference type="ARBA" id="ARBA00022448"/>
    </source>
</evidence>
<protein>
    <recommendedName>
        <fullName evidence="4">Nuclear pore complex protein Nup98-Nup96</fullName>
    </recommendedName>
</protein>
<dbReference type="SUPFAM" id="SSF82215">
    <property type="entry name" value="C-terminal autoproteolytic domain of nucleoporin nup98"/>
    <property type="match status" value="1"/>
</dbReference>
<dbReference type="Ensembl" id="ENSEBUT00000002970.1">
    <property type="protein sequence ID" value="ENSEBUP00000002615.1"/>
    <property type="gene ID" value="ENSEBUG00000002006.1"/>
</dbReference>
<dbReference type="GO" id="GO:0000973">
    <property type="term" value="P:post-transcriptional tethering of RNA polymerase II gene DNA at nuclear periphery"/>
    <property type="evidence" value="ECO:0007669"/>
    <property type="project" value="TreeGrafter"/>
</dbReference>
<name>A0A8C4N7V6_EPTBU</name>
<dbReference type="GO" id="GO:0003723">
    <property type="term" value="F:RNA binding"/>
    <property type="evidence" value="ECO:0007669"/>
    <property type="project" value="TreeGrafter"/>
</dbReference>
<evidence type="ECO:0000256" key="2">
    <source>
        <dbReference type="ARBA" id="ARBA00004620"/>
    </source>
</evidence>
<evidence type="ECO:0000256" key="3">
    <source>
        <dbReference type="ARBA" id="ARBA00008926"/>
    </source>
</evidence>
<evidence type="ECO:0000259" key="12">
    <source>
        <dbReference type="PROSITE" id="PS51434"/>
    </source>
</evidence>
<evidence type="ECO:0000256" key="9">
    <source>
        <dbReference type="ARBA" id="ARBA00023132"/>
    </source>
</evidence>
<dbReference type="GO" id="GO:0031965">
    <property type="term" value="C:nuclear membrane"/>
    <property type="evidence" value="ECO:0007669"/>
    <property type="project" value="UniProtKB-SubCell"/>
</dbReference>
<reference evidence="13" key="1">
    <citation type="submission" date="2025-08" db="UniProtKB">
        <authorList>
            <consortium name="Ensembl"/>
        </authorList>
    </citation>
    <scope>IDENTIFICATION</scope>
</reference>
<dbReference type="InterPro" id="IPR037665">
    <property type="entry name" value="Nucleoporin_S59-like"/>
</dbReference>
<dbReference type="GO" id="GO:0006606">
    <property type="term" value="P:protein import into nucleus"/>
    <property type="evidence" value="ECO:0007669"/>
    <property type="project" value="TreeGrafter"/>
</dbReference>
<reference evidence="13" key="2">
    <citation type="submission" date="2025-09" db="UniProtKB">
        <authorList>
            <consortium name="Ensembl"/>
        </authorList>
    </citation>
    <scope>IDENTIFICATION</scope>
</reference>
<keyword evidence="14" id="KW-1185">Reference proteome</keyword>
<dbReference type="OMA" id="GDILWPG"/>
<accession>A0A8C4N7V6</accession>
<keyword evidence="6" id="KW-0509">mRNA transport</keyword>
<dbReference type="GeneTree" id="ENSGT00550000074799"/>
<evidence type="ECO:0000256" key="7">
    <source>
        <dbReference type="ARBA" id="ARBA00022927"/>
    </source>
</evidence>
<evidence type="ECO:0000256" key="4">
    <source>
        <dbReference type="ARBA" id="ARBA00013472"/>
    </source>
</evidence>
<dbReference type="Gene3D" id="3.30.1610.10">
    <property type="entry name" value="Peptidase S59, nucleoporin"/>
    <property type="match status" value="1"/>
</dbReference>
<dbReference type="Gene3D" id="1.10.10.2360">
    <property type="match status" value="1"/>
</dbReference>
<evidence type="ECO:0000256" key="10">
    <source>
        <dbReference type="ARBA" id="ARBA00023242"/>
    </source>
</evidence>
<comment type="similarity">
    <text evidence="3">Belongs to the nucleoporin GLFG family.</text>
</comment>
<evidence type="ECO:0000313" key="13">
    <source>
        <dbReference type="Ensembl" id="ENSEBUP00000002615.1"/>
    </source>
</evidence>
<dbReference type="InterPro" id="IPR007230">
    <property type="entry name" value="Nup98_auto-Pept-S59_dom"/>
</dbReference>
<dbReference type="GO" id="GO:0008139">
    <property type="term" value="F:nuclear localization sequence binding"/>
    <property type="evidence" value="ECO:0007669"/>
    <property type="project" value="TreeGrafter"/>
</dbReference>
<evidence type="ECO:0000256" key="8">
    <source>
        <dbReference type="ARBA" id="ARBA00023010"/>
    </source>
</evidence>
<sequence length="894" mass="93352">MFGQKTSGATGSTFGTNVFGTTAFGQTGLFGSKTLGQPSTTTGPIVFGTANSGSLFGASSMSGGPFSCGQPAATNAFVQSTGFGGFGTTPLGSGGMFGRGSTQKSSSGLFGSPFGISLIGTSVKFNAVFGTDFMLKNGSSSSISTRFQCITAMKEYEGKSLEELRFEDYGVNRWGPQGTMSQDAISAQTASTGSLFGRNTGGFTFGINKPTFSSGSSGFGSVGFLKPNQSQQQFASSSGLFGSKPFGTTFQPGTFNFSSTPAFGQANSTWGGLGTNAMQAATLFGSAGSTSACGTGNLFGHGKSDLGNPGSGLFGNKPTGFALPTSSTQGFSGTLFGNKPAGLPLLGSTTSNFKFGGAESTPFGAKLGSGLPGGNPFTGFGTAELSQIGQPRSDVAFGAPFLGSIPYSFPASNFLPGTGGANVAESLLPQHGKVAKQLEALALAPFGDSPLFACPLSPHHKKDEIDNSSSQRVILVPGKRKLSPRPITRFRPKPLTVQENAQLWDGLDDLGNQTGTTFVPRGNAKKLNLKLLLTGITNVASHTGSTSRGQTSSSSEYKSNTEAQESSSLPLDDGPVVPPSSLETAGTGDAKLGDEKENAENIANSGGQSDNIVRAASCQWISSIPNSIPSSPGHAPASPGHAPASPGHFFELISPTNSPTCSNDSLMFSIPPNEFSLPLHTSLSGFERSCTANQNPRDGAASYPAGIVLTREKYYTIPSPEELAHLTVDGHCIVDNFTIGRTGCGSIYFPGPVDVTGLNLDAIVRIRHRGVVVYPDETTKPPCGQGLNRPAEVTLEGIWPTDKTSLEHIKCPERLARLHFADRLEDATRRRGARFRDYRPETGSWIFERSLGFHHLPEQSLQPFSHIHSERAVRNSGTELPKYHSIPSPFAVSY</sequence>
<feature type="compositionally biased region" description="Polar residues" evidence="11">
    <location>
        <begin position="556"/>
        <end position="569"/>
    </location>
</feature>
<feature type="region of interest" description="Disordered" evidence="11">
    <location>
        <begin position="541"/>
        <end position="595"/>
    </location>
</feature>
<dbReference type="PANTHER" id="PTHR23198:SF6">
    <property type="entry name" value="NUCLEAR PORE COMPLEX PROTEIN NUP98-NUP96"/>
    <property type="match status" value="1"/>
</dbReference>
<evidence type="ECO:0000256" key="11">
    <source>
        <dbReference type="SAM" id="MobiDB-lite"/>
    </source>
</evidence>
<dbReference type="Pfam" id="PF04096">
    <property type="entry name" value="Nucleoporin2"/>
    <property type="match status" value="1"/>
</dbReference>
<comment type="subcellular location">
    <subcellularLocation>
        <location evidence="2">Nucleus membrane</location>
        <topology evidence="2">Peripheral membrane protein</topology>
        <orientation evidence="2">Nucleoplasmic side</orientation>
    </subcellularLocation>
    <subcellularLocation>
        <location evidence="1">Nucleus</location>
        <location evidence="1">Nuclear pore complex</location>
    </subcellularLocation>
</comment>
<dbReference type="GO" id="GO:0006405">
    <property type="term" value="P:RNA export from nucleus"/>
    <property type="evidence" value="ECO:0007669"/>
    <property type="project" value="TreeGrafter"/>
</dbReference>
<feature type="compositionally biased region" description="Low complexity" evidence="11">
    <location>
        <begin position="541"/>
        <end position="555"/>
    </location>
</feature>
<feature type="domain" description="Peptidase S59" evidence="12">
    <location>
        <begin position="711"/>
        <end position="852"/>
    </location>
</feature>
<feature type="region of interest" description="Disordered" evidence="11">
    <location>
        <begin position="625"/>
        <end position="647"/>
    </location>
</feature>
<dbReference type="GO" id="GO:0017056">
    <property type="term" value="F:structural constituent of nuclear pore"/>
    <property type="evidence" value="ECO:0007669"/>
    <property type="project" value="InterPro"/>
</dbReference>
<keyword evidence="10" id="KW-0539">Nucleus</keyword>
<proteinExistence type="inferred from homology"/>
<dbReference type="Proteomes" id="UP000694388">
    <property type="component" value="Unplaced"/>
</dbReference>
<dbReference type="AlphaFoldDB" id="A0A8C4N7V6"/>
<keyword evidence="7" id="KW-0653">Protein transport</keyword>
<keyword evidence="9" id="KW-0906">Nuclear pore complex</keyword>
<dbReference type="Pfam" id="PF21240">
    <property type="entry name" value="Nup98_GLEBS"/>
    <property type="match status" value="1"/>
</dbReference>
<keyword evidence="8" id="KW-0811">Translocation</keyword>
<dbReference type="GO" id="GO:0051028">
    <property type="term" value="P:mRNA transport"/>
    <property type="evidence" value="ECO:0007669"/>
    <property type="project" value="UniProtKB-KW"/>
</dbReference>
<evidence type="ECO:0000256" key="1">
    <source>
        <dbReference type="ARBA" id="ARBA00004567"/>
    </source>
</evidence>
<dbReference type="GO" id="GO:0044614">
    <property type="term" value="C:nuclear pore cytoplasmic filaments"/>
    <property type="evidence" value="ECO:0007669"/>
    <property type="project" value="TreeGrafter"/>
</dbReference>
<dbReference type="GO" id="GO:0034398">
    <property type="term" value="P:telomere tethering at nuclear periphery"/>
    <property type="evidence" value="ECO:0007669"/>
    <property type="project" value="TreeGrafter"/>
</dbReference>
<evidence type="ECO:0000313" key="14">
    <source>
        <dbReference type="Proteomes" id="UP000694388"/>
    </source>
</evidence>